<feature type="region of interest" description="Disordered" evidence="7">
    <location>
        <begin position="216"/>
        <end position="235"/>
    </location>
</feature>
<keyword evidence="3 6" id="KW-0547">Nucleotide-binding</keyword>
<evidence type="ECO:0000256" key="2">
    <source>
        <dbReference type="ARBA" id="ARBA00022679"/>
    </source>
</evidence>
<dbReference type="CDD" id="cd24000">
    <property type="entry name" value="ASKHA_NBD_HK"/>
    <property type="match status" value="1"/>
</dbReference>
<dbReference type="GO" id="GO:0006096">
    <property type="term" value="P:glycolytic process"/>
    <property type="evidence" value="ECO:0007669"/>
    <property type="project" value="UniProtKB-KW"/>
</dbReference>
<evidence type="ECO:0000256" key="4">
    <source>
        <dbReference type="ARBA" id="ARBA00022777"/>
    </source>
</evidence>
<evidence type="ECO:0000256" key="7">
    <source>
        <dbReference type="SAM" id="MobiDB-lite"/>
    </source>
</evidence>
<keyword evidence="5 6" id="KW-0067">ATP-binding</keyword>
<comment type="similarity">
    <text evidence="1 6">Belongs to the hexokinase family.</text>
</comment>
<dbReference type="EMBL" id="MU006096">
    <property type="protein sequence ID" value="KAF2838774.1"/>
    <property type="molecule type" value="Genomic_DNA"/>
</dbReference>
<dbReference type="GO" id="GO:0005524">
    <property type="term" value="F:ATP binding"/>
    <property type="evidence" value="ECO:0007669"/>
    <property type="project" value="UniProtKB-UniRule"/>
</dbReference>
<evidence type="ECO:0000256" key="6">
    <source>
        <dbReference type="RuleBase" id="RU362007"/>
    </source>
</evidence>
<dbReference type="Proteomes" id="UP000799429">
    <property type="component" value="Unassembled WGS sequence"/>
</dbReference>
<reference evidence="10" key="1">
    <citation type="journal article" date="2020" name="Stud. Mycol.">
        <title>101 Dothideomycetes genomes: a test case for predicting lifestyles and emergence of pathogens.</title>
        <authorList>
            <person name="Haridas S."/>
            <person name="Albert R."/>
            <person name="Binder M."/>
            <person name="Bloem J."/>
            <person name="Labutti K."/>
            <person name="Salamov A."/>
            <person name="Andreopoulos B."/>
            <person name="Baker S."/>
            <person name="Barry K."/>
            <person name="Bills G."/>
            <person name="Bluhm B."/>
            <person name="Cannon C."/>
            <person name="Castanera R."/>
            <person name="Culley D."/>
            <person name="Daum C."/>
            <person name="Ezra D."/>
            <person name="Gonzalez J."/>
            <person name="Henrissat B."/>
            <person name="Kuo A."/>
            <person name="Liang C."/>
            <person name="Lipzen A."/>
            <person name="Lutzoni F."/>
            <person name="Magnuson J."/>
            <person name="Mondo S."/>
            <person name="Nolan M."/>
            <person name="Ohm R."/>
            <person name="Pangilinan J."/>
            <person name="Park H.-J."/>
            <person name="Ramirez L."/>
            <person name="Alfaro M."/>
            <person name="Sun H."/>
            <person name="Tritt A."/>
            <person name="Yoshinaga Y."/>
            <person name="Zwiers L.-H."/>
            <person name="Turgeon B."/>
            <person name="Goodwin S."/>
            <person name="Spatafora J."/>
            <person name="Crous P."/>
            <person name="Grigoriev I."/>
        </authorList>
    </citation>
    <scope>NUCLEOTIDE SEQUENCE</scope>
    <source>
        <strain evidence="10">CBS 101060</strain>
    </source>
</reference>
<dbReference type="InterPro" id="IPR022673">
    <property type="entry name" value="Hexokinase_C"/>
</dbReference>
<keyword evidence="11" id="KW-1185">Reference proteome</keyword>
<evidence type="ECO:0000259" key="9">
    <source>
        <dbReference type="Pfam" id="PF03727"/>
    </source>
</evidence>
<dbReference type="InterPro" id="IPR022672">
    <property type="entry name" value="Hexokinase_N"/>
</dbReference>
<evidence type="ECO:0000256" key="5">
    <source>
        <dbReference type="ARBA" id="ARBA00022840"/>
    </source>
</evidence>
<comment type="caution">
    <text evidence="10">The sequence shown here is derived from an EMBL/GenBank/DDBJ whole genome shotgun (WGS) entry which is preliminary data.</text>
</comment>
<dbReference type="GO" id="GO:0006006">
    <property type="term" value="P:glucose metabolic process"/>
    <property type="evidence" value="ECO:0007669"/>
    <property type="project" value="TreeGrafter"/>
</dbReference>
<feature type="domain" description="Hexokinase N-terminal" evidence="8">
    <location>
        <begin position="26"/>
        <end position="260"/>
    </location>
</feature>
<name>A0A9P4SAB3_9PEZI</name>
<dbReference type="AlphaFoldDB" id="A0A9P4SAB3"/>
<dbReference type="Gene3D" id="3.30.420.40">
    <property type="match status" value="1"/>
</dbReference>
<dbReference type="EC" id="2.7.1.-" evidence="6"/>
<dbReference type="OrthoDB" id="419537at2759"/>
<dbReference type="GO" id="GO:0005829">
    <property type="term" value="C:cytosol"/>
    <property type="evidence" value="ECO:0007669"/>
    <property type="project" value="TreeGrafter"/>
</dbReference>
<evidence type="ECO:0000259" key="8">
    <source>
        <dbReference type="Pfam" id="PF00349"/>
    </source>
</evidence>
<dbReference type="InterPro" id="IPR043129">
    <property type="entry name" value="ATPase_NBD"/>
</dbReference>
<keyword evidence="2 6" id="KW-0808">Transferase</keyword>
<dbReference type="GO" id="GO:0004340">
    <property type="term" value="F:glucokinase activity"/>
    <property type="evidence" value="ECO:0007669"/>
    <property type="project" value="TreeGrafter"/>
</dbReference>
<proteinExistence type="inferred from homology"/>
<dbReference type="Pfam" id="PF03727">
    <property type="entry name" value="Hexokinase_2"/>
    <property type="match status" value="1"/>
</dbReference>
<dbReference type="InterPro" id="IPR001312">
    <property type="entry name" value="Hexokinase"/>
</dbReference>
<keyword evidence="4 6" id="KW-0418">Kinase</keyword>
<sequence length="566" mass="61439">MEGKSSDIVWEGQYHITHLLEPLSRRINEKDLHVLACKFVQTFTRLAKTSTDHFLTTPVTTLPTGHERGKFIAIDVGGTNLRVGLVELLGEDGAVPSGMAALIDTVPLPKIRRSHEKSWPIENHLKMDQAEDLFTWIGDCIAEVVEEAIVGLSGVELDEHVLGDEIPLGITFSFPMTQTSMSEATLMPMGKGFAITSDLNLGKMLLGGYARHCEDTATNGSSSHDKDGHSNKKRRVTKLPGLRIAAIANDTVATFASLAYTTKASPNSHAVMGLIVGTGTNATVPMRPTTLHSSKAKSLHLPVGSDSDNAKVVINTEWSIRGTDVPLRELGIMTTWDIQLDKNSEAPGFQPFEYMTAGRYIGEIVRLILVEHLSNVKATGDIPPQFLDKNAVTTTFLATEVAPSDKTLSNLRDKLNEMFPAPSDSESPYWTDQLADDLRFIAQKVQVRSCALIAAAIVGLLACVGEIRMDNPEGAYLDKHRTLQPPFNSEGPTGTSTGCVEELVVPYTGSTIQWYPEFLETCQAWIDNLVKHGSVKNENKRVVLREATDGGIIGAAVLAGMAGTIV</sequence>
<evidence type="ECO:0000256" key="3">
    <source>
        <dbReference type="ARBA" id="ARBA00022741"/>
    </source>
</evidence>
<dbReference type="GO" id="GO:0005739">
    <property type="term" value="C:mitochondrion"/>
    <property type="evidence" value="ECO:0007669"/>
    <property type="project" value="TreeGrafter"/>
</dbReference>
<dbReference type="Pfam" id="PF00349">
    <property type="entry name" value="Hexokinase_1"/>
    <property type="match status" value="1"/>
</dbReference>
<dbReference type="Gene3D" id="3.40.367.20">
    <property type="match status" value="1"/>
</dbReference>
<dbReference type="GO" id="GO:0006013">
    <property type="term" value="P:mannose metabolic process"/>
    <property type="evidence" value="ECO:0007669"/>
    <property type="project" value="TreeGrafter"/>
</dbReference>
<accession>A0A9P4SAB3</accession>
<dbReference type="GO" id="GO:0019158">
    <property type="term" value="F:mannokinase activity"/>
    <property type="evidence" value="ECO:0007669"/>
    <property type="project" value="TreeGrafter"/>
</dbReference>
<organism evidence="10 11">
    <name type="scientific">Patellaria atrata CBS 101060</name>
    <dbReference type="NCBI Taxonomy" id="1346257"/>
    <lineage>
        <taxon>Eukaryota</taxon>
        <taxon>Fungi</taxon>
        <taxon>Dikarya</taxon>
        <taxon>Ascomycota</taxon>
        <taxon>Pezizomycotina</taxon>
        <taxon>Dothideomycetes</taxon>
        <taxon>Dothideomycetes incertae sedis</taxon>
        <taxon>Patellariales</taxon>
        <taxon>Patellariaceae</taxon>
        <taxon>Patellaria</taxon>
    </lineage>
</organism>
<dbReference type="SUPFAM" id="SSF53067">
    <property type="entry name" value="Actin-like ATPase domain"/>
    <property type="match status" value="2"/>
</dbReference>
<protein>
    <recommendedName>
        <fullName evidence="6">Phosphotransferase</fullName>
        <ecNumber evidence="6">2.7.1.-</ecNumber>
    </recommendedName>
</protein>
<evidence type="ECO:0000313" key="10">
    <source>
        <dbReference type="EMBL" id="KAF2838774.1"/>
    </source>
</evidence>
<keyword evidence="6" id="KW-0324">Glycolysis</keyword>
<gene>
    <name evidence="10" type="ORF">M501DRAFT_1011530</name>
</gene>
<dbReference type="GO" id="GO:0008865">
    <property type="term" value="F:fructokinase activity"/>
    <property type="evidence" value="ECO:0007669"/>
    <property type="project" value="TreeGrafter"/>
</dbReference>
<dbReference type="GO" id="GO:0001678">
    <property type="term" value="P:intracellular glucose homeostasis"/>
    <property type="evidence" value="ECO:0007669"/>
    <property type="project" value="InterPro"/>
</dbReference>
<dbReference type="PROSITE" id="PS51748">
    <property type="entry name" value="HEXOKINASE_2"/>
    <property type="match status" value="1"/>
</dbReference>
<feature type="domain" description="Hexokinase C-terminal" evidence="9">
    <location>
        <begin position="272"/>
        <end position="560"/>
    </location>
</feature>
<dbReference type="PANTHER" id="PTHR19443:SF29">
    <property type="entry name" value="PHOSPHOTRANSFERASE"/>
    <property type="match status" value="1"/>
</dbReference>
<dbReference type="PANTHER" id="PTHR19443">
    <property type="entry name" value="HEXOKINASE"/>
    <property type="match status" value="1"/>
</dbReference>
<evidence type="ECO:0000313" key="11">
    <source>
        <dbReference type="Proteomes" id="UP000799429"/>
    </source>
</evidence>
<dbReference type="GO" id="GO:0005536">
    <property type="term" value="F:D-glucose binding"/>
    <property type="evidence" value="ECO:0007669"/>
    <property type="project" value="InterPro"/>
</dbReference>
<dbReference type="PRINTS" id="PR00475">
    <property type="entry name" value="HEXOKINASE"/>
</dbReference>
<evidence type="ECO:0000256" key="1">
    <source>
        <dbReference type="ARBA" id="ARBA00009225"/>
    </source>
</evidence>